<organism evidence="1 2">
    <name type="scientific">Hymenobacter canadensis</name>
    <dbReference type="NCBI Taxonomy" id="2999067"/>
    <lineage>
        <taxon>Bacteria</taxon>
        <taxon>Pseudomonadati</taxon>
        <taxon>Bacteroidota</taxon>
        <taxon>Cytophagia</taxon>
        <taxon>Cytophagales</taxon>
        <taxon>Hymenobacteraceae</taxon>
        <taxon>Hymenobacter</taxon>
    </lineage>
</organism>
<evidence type="ECO:0000313" key="2">
    <source>
        <dbReference type="Proteomes" id="UP001211005"/>
    </source>
</evidence>
<dbReference type="EMBL" id="CP114767">
    <property type="protein sequence ID" value="WBA42968.1"/>
    <property type="molecule type" value="Genomic_DNA"/>
</dbReference>
<dbReference type="InterPro" id="IPR013320">
    <property type="entry name" value="ConA-like_dom_sf"/>
</dbReference>
<dbReference type="SUPFAM" id="SSF49899">
    <property type="entry name" value="Concanavalin A-like lectins/glucanases"/>
    <property type="match status" value="1"/>
</dbReference>
<dbReference type="Proteomes" id="UP001211005">
    <property type="component" value="Chromosome"/>
</dbReference>
<evidence type="ECO:0000313" key="1">
    <source>
        <dbReference type="EMBL" id="WBA42968.1"/>
    </source>
</evidence>
<name>A0ABY7LVN3_9BACT</name>
<keyword evidence="2" id="KW-1185">Reference proteome</keyword>
<dbReference type="Gene3D" id="2.60.120.200">
    <property type="match status" value="1"/>
</dbReference>
<protein>
    <recommendedName>
        <fullName evidence="3">LamG domain-containing protein</fullName>
    </recommendedName>
</protein>
<dbReference type="Pfam" id="PF13385">
    <property type="entry name" value="Laminin_G_3"/>
    <property type="match status" value="1"/>
</dbReference>
<sequence length="157" mass="17082">MPASNGGFISSYDSFPNGSSYTFLVRIRQPELQDNACIFGTPGGHALIARNGGTELAVYANTYAVQAAHNVPAGQFYNVVMDYDAATNLTRLWVNNVMLGQGQGNGPNMGEYAILFLNTYSYGSFAARSLQYGEVVLYNTILSDSSRAAWHAYLLTR</sequence>
<reference evidence="1 2" key="1">
    <citation type="submission" date="2022-12" db="EMBL/GenBank/DDBJ databases">
        <title>Hymenobacter canadensis sp. nov. isolated from lake water of the Cambridge Bay, Canada.</title>
        <authorList>
            <person name="Kim W.H."/>
            <person name="Lee Y.M."/>
        </authorList>
    </citation>
    <scope>NUCLEOTIDE SEQUENCE [LARGE SCALE GENOMIC DNA]</scope>
    <source>
        <strain evidence="1 2">PAMC 29467</strain>
    </source>
</reference>
<accession>A0ABY7LVN3</accession>
<proteinExistence type="predicted"/>
<gene>
    <name evidence="1" type="ORF">O3303_05240</name>
</gene>
<dbReference type="RefSeq" id="WP_269561015.1">
    <property type="nucleotide sequence ID" value="NZ_CP114767.1"/>
</dbReference>
<evidence type="ECO:0008006" key="3">
    <source>
        <dbReference type="Google" id="ProtNLM"/>
    </source>
</evidence>